<feature type="signal peptide" evidence="1">
    <location>
        <begin position="1"/>
        <end position="30"/>
    </location>
</feature>
<keyword evidence="1" id="KW-0732">Signal</keyword>
<evidence type="ECO:0000313" key="2">
    <source>
        <dbReference type="EMBL" id="GFN89492.1"/>
    </source>
</evidence>
<evidence type="ECO:0000313" key="3">
    <source>
        <dbReference type="Proteomes" id="UP000735302"/>
    </source>
</evidence>
<dbReference type="Proteomes" id="UP000735302">
    <property type="component" value="Unassembled WGS sequence"/>
</dbReference>
<name>A0AAV3Z421_9GAST</name>
<keyword evidence="3" id="KW-1185">Reference proteome</keyword>
<feature type="chain" id="PRO_5043461428" evidence="1">
    <location>
        <begin position="31"/>
        <end position="164"/>
    </location>
</feature>
<dbReference type="AlphaFoldDB" id="A0AAV3Z421"/>
<dbReference type="EMBL" id="BLXT01001936">
    <property type="protein sequence ID" value="GFN89492.1"/>
    <property type="molecule type" value="Genomic_DNA"/>
</dbReference>
<proteinExistence type="predicted"/>
<comment type="caution">
    <text evidence="2">The sequence shown here is derived from an EMBL/GenBank/DDBJ whole genome shotgun (WGS) entry which is preliminary data.</text>
</comment>
<reference evidence="2 3" key="1">
    <citation type="journal article" date="2021" name="Elife">
        <title>Chloroplast acquisition without the gene transfer in kleptoplastic sea slugs, Plakobranchus ocellatus.</title>
        <authorList>
            <person name="Maeda T."/>
            <person name="Takahashi S."/>
            <person name="Yoshida T."/>
            <person name="Shimamura S."/>
            <person name="Takaki Y."/>
            <person name="Nagai Y."/>
            <person name="Toyoda A."/>
            <person name="Suzuki Y."/>
            <person name="Arimoto A."/>
            <person name="Ishii H."/>
            <person name="Satoh N."/>
            <person name="Nishiyama T."/>
            <person name="Hasebe M."/>
            <person name="Maruyama T."/>
            <person name="Minagawa J."/>
            <person name="Obokata J."/>
            <person name="Shigenobu S."/>
        </authorList>
    </citation>
    <scope>NUCLEOTIDE SEQUENCE [LARGE SCALE GENOMIC DNA]</scope>
</reference>
<sequence length="164" mass="18577">MKRSEHSARTSSISILWLSTLALIILEAEGYSVWVSGVPGSFHHGDTLDIVFAHEISSDYILTITPVNFPHQRYTCTIPASFRAFNKRNKYNITGKTPNEKRFHMVEMPTDIFQVSIHIRGVYINKRGTSTNLTLGQAKVDPALLKSTTVEIRQAVRRRGRCFV</sequence>
<gene>
    <name evidence="2" type="ORF">PoB_001599800</name>
</gene>
<accession>A0AAV3Z421</accession>
<protein>
    <submittedName>
        <fullName evidence="2">Uncharacterized protein</fullName>
    </submittedName>
</protein>
<evidence type="ECO:0000256" key="1">
    <source>
        <dbReference type="SAM" id="SignalP"/>
    </source>
</evidence>
<organism evidence="2 3">
    <name type="scientific">Plakobranchus ocellatus</name>
    <dbReference type="NCBI Taxonomy" id="259542"/>
    <lineage>
        <taxon>Eukaryota</taxon>
        <taxon>Metazoa</taxon>
        <taxon>Spiralia</taxon>
        <taxon>Lophotrochozoa</taxon>
        <taxon>Mollusca</taxon>
        <taxon>Gastropoda</taxon>
        <taxon>Heterobranchia</taxon>
        <taxon>Euthyneura</taxon>
        <taxon>Panpulmonata</taxon>
        <taxon>Sacoglossa</taxon>
        <taxon>Placobranchoidea</taxon>
        <taxon>Plakobranchidae</taxon>
        <taxon>Plakobranchus</taxon>
    </lineage>
</organism>